<dbReference type="AlphaFoldDB" id="A0AAW1X4J3"/>
<comment type="caution">
    <text evidence="2">The sequence shown here is derived from an EMBL/GenBank/DDBJ whole genome shotgun (WGS) entry which is preliminary data.</text>
</comment>
<gene>
    <name evidence="2" type="ORF">M0R45_018231</name>
</gene>
<reference evidence="2 3" key="1">
    <citation type="journal article" date="2023" name="G3 (Bethesda)">
        <title>A chromosome-length genome assembly and annotation of blackberry (Rubus argutus, cv. 'Hillquist').</title>
        <authorList>
            <person name="Bruna T."/>
            <person name="Aryal R."/>
            <person name="Dudchenko O."/>
            <person name="Sargent D.J."/>
            <person name="Mead D."/>
            <person name="Buti M."/>
            <person name="Cavallini A."/>
            <person name="Hytonen T."/>
            <person name="Andres J."/>
            <person name="Pham M."/>
            <person name="Weisz D."/>
            <person name="Mascagni F."/>
            <person name="Usai G."/>
            <person name="Natali L."/>
            <person name="Bassil N."/>
            <person name="Fernandez G.E."/>
            <person name="Lomsadze A."/>
            <person name="Armour M."/>
            <person name="Olukolu B."/>
            <person name="Poorten T."/>
            <person name="Britton C."/>
            <person name="Davik J."/>
            <person name="Ashrafi H."/>
            <person name="Aiden E.L."/>
            <person name="Borodovsky M."/>
            <person name="Worthington M."/>
        </authorList>
    </citation>
    <scope>NUCLEOTIDE SEQUENCE [LARGE SCALE GENOMIC DNA]</scope>
    <source>
        <strain evidence="2">PI 553951</strain>
    </source>
</reference>
<dbReference type="Proteomes" id="UP001457282">
    <property type="component" value="Unassembled WGS sequence"/>
</dbReference>
<proteinExistence type="predicted"/>
<dbReference type="EMBL" id="JBEDUW010000004">
    <property type="protein sequence ID" value="KAK9930929.1"/>
    <property type="molecule type" value="Genomic_DNA"/>
</dbReference>
<organism evidence="2 3">
    <name type="scientific">Rubus argutus</name>
    <name type="common">Southern blackberry</name>
    <dbReference type="NCBI Taxonomy" id="59490"/>
    <lineage>
        <taxon>Eukaryota</taxon>
        <taxon>Viridiplantae</taxon>
        <taxon>Streptophyta</taxon>
        <taxon>Embryophyta</taxon>
        <taxon>Tracheophyta</taxon>
        <taxon>Spermatophyta</taxon>
        <taxon>Magnoliopsida</taxon>
        <taxon>eudicotyledons</taxon>
        <taxon>Gunneridae</taxon>
        <taxon>Pentapetalae</taxon>
        <taxon>rosids</taxon>
        <taxon>fabids</taxon>
        <taxon>Rosales</taxon>
        <taxon>Rosaceae</taxon>
        <taxon>Rosoideae</taxon>
        <taxon>Rosoideae incertae sedis</taxon>
        <taxon>Rubus</taxon>
    </lineage>
</organism>
<keyword evidence="3" id="KW-1185">Reference proteome</keyword>
<name>A0AAW1X4J3_RUBAR</name>
<evidence type="ECO:0000313" key="3">
    <source>
        <dbReference type="Proteomes" id="UP001457282"/>
    </source>
</evidence>
<accession>A0AAW1X4J3</accession>
<protein>
    <submittedName>
        <fullName evidence="2">Uncharacterized protein</fullName>
    </submittedName>
</protein>
<evidence type="ECO:0000256" key="1">
    <source>
        <dbReference type="SAM" id="MobiDB-lite"/>
    </source>
</evidence>
<sequence length="142" mass="15677">MLYLYKKQPKSPANSCSFSHHRKAQLCRAFFNPASSFQKPNQRRDLSSARSSAASPLTEPSPAHNRASAQPPLLAVAAPLFSSVDFCPLPNRGPSKPWTITATTCSSLLEPVIKPSSALPCLCRRVHQNLPLQLSMLCRHRR</sequence>
<feature type="region of interest" description="Disordered" evidence="1">
    <location>
        <begin position="36"/>
        <end position="69"/>
    </location>
</feature>
<evidence type="ECO:0000313" key="2">
    <source>
        <dbReference type="EMBL" id="KAK9930929.1"/>
    </source>
</evidence>